<dbReference type="SUPFAM" id="SSF55979">
    <property type="entry name" value="DNA clamp"/>
    <property type="match status" value="3"/>
</dbReference>
<gene>
    <name evidence="14" type="primary">dnaN</name>
    <name evidence="14" type="ORF">Mal4_00020</name>
</gene>
<dbReference type="Proteomes" id="UP000320496">
    <property type="component" value="Chromosome"/>
</dbReference>
<keyword evidence="9" id="KW-0238">DNA-binding</keyword>
<evidence type="ECO:0000259" key="13">
    <source>
        <dbReference type="Pfam" id="PF02768"/>
    </source>
</evidence>
<evidence type="ECO:0000256" key="10">
    <source>
        <dbReference type="PIRNR" id="PIRNR000804"/>
    </source>
</evidence>
<dbReference type="InterPro" id="IPR022637">
    <property type="entry name" value="DNA_polIII_beta_cen"/>
</dbReference>
<dbReference type="Pfam" id="PF02768">
    <property type="entry name" value="DNA_pol3_beta_3"/>
    <property type="match status" value="1"/>
</dbReference>
<evidence type="ECO:0000256" key="6">
    <source>
        <dbReference type="ARBA" id="ARBA00022695"/>
    </source>
</evidence>
<dbReference type="Pfam" id="PF02767">
    <property type="entry name" value="DNA_pol3_beta_2"/>
    <property type="match status" value="1"/>
</dbReference>
<comment type="function">
    <text evidence="10">Confers DNA tethering and processivity to DNA polymerases and other proteins. Acts as a clamp, forming a ring around DNA (a reaction catalyzed by the clamp-loading complex) which diffuses in an ATP-independent manner freely and bidirectionally along dsDNA. Initially characterized for its ability to contact the catalytic subunit of DNA polymerase III (Pol III), a complex, multichain enzyme responsible for most of the replicative synthesis in bacteria; Pol III exhibits 3'-5' exonuclease proofreading activity. The beta chain is required for initiation of replication as well as for processivity of DNA replication.</text>
</comment>
<evidence type="ECO:0000256" key="5">
    <source>
        <dbReference type="ARBA" id="ARBA00022679"/>
    </source>
</evidence>
<dbReference type="Gene3D" id="3.10.150.10">
    <property type="entry name" value="DNA Polymerase III, subunit A, domain 2"/>
    <property type="match status" value="1"/>
</dbReference>
<feature type="domain" description="DNA polymerase III beta sliding clamp N-terminal" evidence="11">
    <location>
        <begin position="1"/>
        <end position="118"/>
    </location>
</feature>
<dbReference type="GO" id="GO:0003677">
    <property type="term" value="F:DNA binding"/>
    <property type="evidence" value="ECO:0007669"/>
    <property type="project" value="UniProtKB-UniRule"/>
</dbReference>
<dbReference type="AlphaFoldDB" id="A0A517YZQ7"/>
<sequence length="371" mass="40562">MKLECSRSLLAAAFQTVSGVVPTRTPNEILKNVKLTVADGTATLVGTDQEVGVRYEIPEVVTSSMGEVLLPTQRVSAILREVQDDMLTFEVTEDALWIRAGQSEFRLSIEDPGEFPDVPTFTDEDFFVVTGGNFKKGIQRTLFATDVESTRYALGGVLLELAGETMTMAATDSRRLAVCSSSCSTQGNIEQDETRQVVPSKAMSLIERSIHDSEAEIRVAVHANDVLVSSGNTTIYARLVEGRFPRYQDVVPNEFDITIELVVAPFLAAVRQAMIVTNEESRGVDFAFGNGTLTLNSSANDVGTSKIQLPISYEGDELVITFDPRFVAEFLRVLDGADSVTLNLIDANSAAVFKADESYTYVVMPLSREER</sequence>
<evidence type="ECO:0000259" key="12">
    <source>
        <dbReference type="Pfam" id="PF02767"/>
    </source>
</evidence>
<accession>A0A517YZQ7</accession>
<dbReference type="PANTHER" id="PTHR30478:SF0">
    <property type="entry name" value="BETA SLIDING CLAMP"/>
    <property type="match status" value="1"/>
</dbReference>
<evidence type="ECO:0000256" key="1">
    <source>
        <dbReference type="ARBA" id="ARBA00004496"/>
    </source>
</evidence>
<evidence type="ECO:0000313" key="14">
    <source>
        <dbReference type="EMBL" id="QDU35720.1"/>
    </source>
</evidence>
<dbReference type="KEGG" id="mri:Mal4_00020"/>
<comment type="subunit">
    <text evidence="10">Forms a ring-shaped head-to-tail homodimer around DNA.</text>
</comment>
<evidence type="ECO:0000256" key="8">
    <source>
        <dbReference type="ARBA" id="ARBA00022932"/>
    </source>
</evidence>
<dbReference type="InterPro" id="IPR046938">
    <property type="entry name" value="DNA_clamp_sf"/>
</dbReference>
<dbReference type="GO" id="GO:0008408">
    <property type="term" value="F:3'-5' exonuclease activity"/>
    <property type="evidence" value="ECO:0007669"/>
    <property type="project" value="InterPro"/>
</dbReference>
<keyword evidence="8 10" id="KW-0239">DNA-directed DNA polymerase</keyword>
<dbReference type="SMART" id="SM00480">
    <property type="entry name" value="POL3Bc"/>
    <property type="match status" value="1"/>
</dbReference>
<reference evidence="14 15" key="1">
    <citation type="submission" date="2019-02" db="EMBL/GenBank/DDBJ databases">
        <title>Deep-cultivation of Planctomycetes and their phenomic and genomic characterization uncovers novel biology.</title>
        <authorList>
            <person name="Wiegand S."/>
            <person name="Jogler M."/>
            <person name="Boedeker C."/>
            <person name="Pinto D."/>
            <person name="Vollmers J."/>
            <person name="Rivas-Marin E."/>
            <person name="Kohn T."/>
            <person name="Peeters S.H."/>
            <person name="Heuer A."/>
            <person name="Rast P."/>
            <person name="Oberbeckmann S."/>
            <person name="Bunk B."/>
            <person name="Jeske O."/>
            <person name="Meyerdierks A."/>
            <person name="Storesund J.E."/>
            <person name="Kallscheuer N."/>
            <person name="Luecker S."/>
            <person name="Lage O.M."/>
            <person name="Pohl T."/>
            <person name="Merkel B.J."/>
            <person name="Hornburger P."/>
            <person name="Mueller R.-W."/>
            <person name="Bruemmer F."/>
            <person name="Labrenz M."/>
            <person name="Spormann A.M."/>
            <person name="Op den Camp H."/>
            <person name="Overmann J."/>
            <person name="Amann R."/>
            <person name="Jetten M.S.M."/>
            <person name="Mascher T."/>
            <person name="Medema M.H."/>
            <person name="Devos D.P."/>
            <person name="Kaster A.-K."/>
            <person name="Ovreas L."/>
            <person name="Rohde M."/>
            <person name="Galperin M.Y."/>
            <person name="Jogler C."/>
        </authorList>
    </citation>
    <scope>NUCLEOTIDE SEQUENCE [LARGE SCALE GENOMIC DNA]</scope>
    <source>
        <strain evidence="14 15">Mal4</strain>
    </source>
</reference>
<organism evidence="14 15">
    <name type="scientific">Maioricimonas rarisocia</name>
    <dbReference type="NCBI Taxonomy" id="2528026"/>
    <lineage>
        <taxon>Bacteria</taxon>
        <taxon>Pseudomonadati</taxon>
        <taxon>Planctomycetota</taxon>
        <taxon>Planctomycetia</taxon>
        <taxon>Planctomycetales</taxon>
        <taxon>Planctomycetaceae</taxon>
        <taxon>Maioricimonas</taxon>
    </lineage>
</organism>
<name>A0A517YZQ7_9PLAN</name>
<keyword evidence="5 10" id="KW-0808">Transferase</keyword>
<dbReference type="Pfam" id="PF00712">
    <property type="entry name" value="DNA_pol3_beta"/>
    <property type="match status" value="1"/>
</dbReference>
<feature type="domain" description="DNA polymerase III beta sliding clamp central" evidence="12">
    <location>
        <begin position="133"/>
        <end position="245"/>
    </location>
</feature>
<feature type="domain" description="DNA polymerase III beta sliding clamp C-terminal" evidence="13">
    <location>
        <begin position="249"/>
        <end position="366"/>
    </location>
</feature>
<dbReference type="InterPro" id="IPR022634">
    <property type="entry name" value="DNA_polIII_beta_N"/>
</dbReference>
<dbReference type="RefSeq" id="WP_145366427.1">
    <property type="nucleotide sequence ID" value="NZ_CP036275.1"/>
</dbReference>
<evidence type="ECO:0000256" key="9">
    <source>
        <dbReference type="ARBA" id="ARBA00023125"/>
    </source>
</evidence>
<dbReference type="Gene3D" id="3.70.10.10">
    <property type="match status" value="1"/>
</dbReference>
<dbReference type="NCBIfam" id="TIGR00663">
    <property type="entry name" value="dnan"/>
    <property type="match status" value="1"/>
</dbReference>
<dbReference type="GO" id="GO:0005737">
    <property type="term" value="C:cytoplasm"/>
    <property type="evidence" value="ECO:0007669"/>
    <property type="project" value="UniProtKB-SubCell"/>
</dbReference>
<dbReference type="GO" id="GO:0009360">
    <property type="term" value="C:DNA polymerase III complex"/>
    <property type="evidence" value="ECO:0007669"/>
    <property type="project" value="InterPro"/>
</dbReference>
<evidence type="ECO:0000313" key="15">
    <source>
        <dbReference type="Proteomes" id="UP000320496"/>
    </source>
</evidence>
<comment type="subcellular location">
    <subcellularLocation>
        <location evidence="1 10">Cytoplasm</location>
    </subcellularLocation>
</comment>
<keyword evidence="4 10" id="KW-0963">Cytoplasm</keyword>
<evidence type="ECO:0000256" key="3">
    <source>
        <dbReference type="ARBA" id="ARBA00021035"/>
    </source>
</evidence>
<dbReference type="GO" id="GO:0003887">
    <property type="term" value="F:DNA-directed DNA polymerase activity"/>
    <property type="evidence" value="ECO:0007669"/>
    <property type="project" value="UniProtKB-UniRule"/>
</dbReference>
<dbReference type="PANTHER" id="PTHR30478">
    <property type="entry name" value="DNA POLYMERASE III SUBUNIT BETA"/>
    <property type="match status" value="1"/>
</dbReference>
<keyword evidence="6 10" id="KW-0548">Nucleotidyltransferase</keyword>
<evidence type="ECO:0000256" key="2">
    <source>
        <dbReference type="ARBA" id="ARBA00010752"/>
    </source>
</evidence>
<dbReference type="CDD" id="cd00140">
    <property type="entry name" value="beta_clamp"/>
    <property type="match status" value="1"/>
</dbReference>
<comment type="similarity">
    <text evidence="2 10">Belongs to the beta sliding clamp family.</text>
</comment>
<evidence type="ECO:0000256" key="4">
    <source>
        <dbReference type="ARBA" id="ARBA00022490"/>
    </source>
</evidence>
<dbReference type="EMBL" id="CP036275">
    <property type="protein sequence ID" value="QDU35720.1"/>
    <property type="molecule type" value="Genomic_DNA"/>
</dbReference>
<evidence type="ECO:0000256" key="7">
    <source>
        <dbReference type="ARBA" id="ARBA00022705"/>
    </source>
</evidence>
<dbReference type="OrthoDB" id="8421503at2"/>
<keyword evidence="15" id="KW-1185">Reference proteome</keyword>
<evidence type="ECO:0000259" key="11">
    <source>
        <dbReference type="Pfam" id="PF00712"/>
    </source>
</evidence>
<keyword evidence="7 10" id="KW-0235">DNA replication</keyword>
<dbReference type="GO" id="GO:0006271">
    <property type="term" value="P:DNA strand elongation involved in DNA replication"/>
    <property type="evidence" value="ECO:0007669"/>
    <property type="project" value="TreeGrafter"/>
</dbReference>
<dbReference type="InterPro" id="IPR001001">
    <property type="entry name" value="DNA_polIII_beta"/>
</dbReference>
<dbReference type="PIRSF" id="PIRSF000804">
    <property type="entry name" value="DNA_pol_III_b"/>
    <property type="match status" value="1"/>
</dbReference>
<proteinExistence type="inferred from homology"/>
<protein>
    <recommendedName>
        <fullName evidence="3 10">Beta sliding clamp</fullName>
    </recommendedName>
</protein>
<dbReference type="InterPro" id="IPR022635">
    <property type="entry name" value="DNA_polIII_beta_C"/>
</dbReference>